<dbReference type="SMART" id="SM00614">
    <property type="entry name" value="ZnF_BED"/>
    <property type="match status" value="1"/>
</dbReference>
<dbReference type="AlphaFoldDB" id="A0A834WAT7"/>
<accession>A0A834WAT7</accession>
<keyword evidence="2" id="KW-0863">Zinc-finger</keyword>
<evidence type="ECO:0000259" key="5">
    <source>
        <dbReference type="Pfam" id="PF02892"/>
    </source>
</evidence>
<dbReference type="PANTHER" id="PTHR34396">
    <property type="entry name" value="OS03G0264950 PROTEIN-RELATED"/>
    <property type="match status" value="1"/>
</dbReference>
<dbReference type="PANTHER" id="PTHR34396:SF24">
    <property type="entry name" value="BED-TYPE DOMAIN-CONTAINING PROTEIN"/>
    <property type="match status" value="1"/>
</dbReference>
<evidence type="ECO:0000313" key="7">
    <source>
        <dbReference type="Proteomes" id="UP000634136"/>
    </source>
</evidence>
<sequence length="225" mass="25217">MRSHAVVFTFSCRDVRQVKELSDYISTDFKPLTAYKHLSMFVPTAKTLGLGLVRLGKELASHNLPSLSYLSGNAGAHQLADLHMNSDNVDSSIGNMVKENVAKVNASSQKEDETLSEKPPLSKKPKTCTSEVWKYFTRIGVVDDKEKAQCKGCTRKYVIDSFNIGTSTLLRHIPKCAGLPKYHNIGVMMLDQVGRLRSRQVDPKRVREVMSMAIIEHDLQKYCNV</sequence>
<dbReference type="InterPro" id="IPR053031">
    <property type="entry name" value="Cuticle_assoc_protein"/>
</dbReference>
<protein>
    <submittedName>
        <fullName evidence="6">Zinc finger BED domain-containing protein RICESLEEPER 2-like</fullName>
    </submittedName>
</protein>
<feature type="region of interest" description="Disordered" evidence="4">
    <location>
        <begin position="103"/>
        <end position="123"/>
    </location>
</feature>
<evidence type="ECO:0000256" key="1">
    <source>
        <dbReference type="ARBA" id="ARBA00022723"/>
    </source>
</evidence>
<evidence type="ECO:0000256" key="4">
    <source>
        <dbReference type="SAM" id="MobiDB-lite"/>
    </source>
</evidence>
<name>A0A834WAT7_9FABA</name>
<organism evidence="6 7">
    <name type="scientific">Senna tora</name>
    <dbReference type="NCBI Taxonomy" id="362788"/>
    <lineage>
        <taxon>Eukaryota</taxon>
        <taxon>Viridiplantae</taxon>
        <taxon>Streptophyta</taxon>
        <taxon>Embryophyta</taxon>
        <taxon>Tracheophyta</taxon>
        <taxon>Spermatophyta</taxon>
        <taxon>Magnoliopsida</taxon>
        <taxon>eudicotyledons</taxon>
        <taxon>Gunneridae</taxon>
        <taxon>Pentapetalae</taxon>
        <taxon>rosids</taxon>
        <taxon>fabids</taxon>
        <taxon>Fabales</taxon>
        <taxon>Fabaceae</taxon>
        <taxon>Caesalpinioideae</taxon>
        <taxon>Cassia clade</taxon>
        <taxon>Senna</taxon>
    </lineage>
</organism>
<dbReference type="EMBL" id="JAAIUW010000009">
    <property type="protein sequence ID" value="KAF7814548.1"/>
    <property type="molecule type" value="Genomic_DNA"/>
</dbReference>
<dbReference type="GO" id="GO:0005634">
    <property type="term" value="C:nucleus"/>
    <property type="evidence" value="ECO:0007669"/>
    <property type="project" value="TreeGrafter"/>
</dbReference>
<reference evidence="6" key="1">
    <citation type="submission" date="2020-09" db="EMBL/GenBank/DDBJ databases">
        <title>Genome-Enabled Discovery of Anthraquinone Biosynthesis in Senna tora.</title>
        <authorList>
            <person name="Kang S.-H."/>
            <person name="Pandey R.P."/>
            <person name="Lee C.-M."/>
            <person name="Sim J.-S."/>
            <person name="Jeong J.-T."/>
            <person name="Choi B.-S."/>
            <person name="Jung M."/>
            <person name="Ginzburg D."/>
            <person name="Zhao K."/>
            <person name="Won S.Y."/>
            <person name="Oh T.-J."/>
            <person name="Yu Y."/>
            <person name="Kim N.-H."/>
            <person name="Lee O.R."/>
            <person name="Lee T.-H."/>
            <person name="Bashyal P."/>
            <person name="Kim T.-S."/>
            <person name="Lee W.-H."/>
            <person name="Kawkins C."/>
            <person name="Kim C.-K."/>
            <person name="Kim J.S."/>
            <person name="Ahn B.O."/>
            <person name="Rhee S.Y."/>
            <person name="Sohng J.K."/>
        </authorList>
    </citation>
    <scope>NUCLEOTIDE SEQUENCE</scope>
    <source>
        <tissue evidence="6">Leaf</tissue>
    </source>
</reference>
<dbReference type="GO" id="GO:0006357">
    <property type="term" value="P:regulation of transcription by RNA polymerase II"/>
    <property type="evidence" value="ECO:0007669"/>
    <property type="project" value="TreeGrafter"/>
</dbReference>
<dbReference type="InterPro" id="IPR036236">
    <property type="entry name" value="Znf_C2H2_sf"/>
</dbReference>
<comment type="caution">
    <text evidence="6">The sequence shown here is derived from an EMBL/GenBank/DDBJ whole genome shotgun (WGS) entry which is preliminary data.</text>
</comment>
<dbReference type="Proteomes" id="UP000634136">
    <property type="component" value="Unassembled WGS sequence"/>
</dbReference>
<keyword evidence="1" id="KW-0479">Metal-binding</keyword>
<evidence type="ECO:0000256" key="2">
    <source>
        <dbReference type="ARBA" id="ARBA00022771"/>
    </source>
</evidence>
<dbReference type="Pfam" id="PF02892">
    <property type="entry name" value="zf-BED"/>
    <property type="match status" value="1"/>
</dbReference>
<dbReference type="InterPro" id="IPR003656">
    <property type="entry name" value="Znf_BED"/>
</dbReference>
<feature type="domain" description="BED-type" evidence="5">
    <location>
        <begin position="130"/>
        <end position="173"/>
    </location>
</feature>
<evidence type="ECO:0000313" key="6">
    <source>
        <dbReference type="EMBL" id="KAF7814548.1"/>
    </source>
</evidence>
<keyword evidence="3" id="KW-0862">Zinc</keyword>
<proteinExistence type="predicted"/>
<dbReference type="OrthoDB" id="1424516at2759"/>
<dbReference type="GO" id="GO:1990837">
    <property type="term" value="F:sequence-specific double-stranded DNA binding"/>
    <property type="evidence" value="ECO:0007669"/>
    <property type="project" value="TreeGrafter"/>
</dbReference>
<keyword evidence="7" id="KW-1185">Reference proteome</keyword>
<evidence type="ECO:0000256" key="3">
    <source>
        <dbReference type="ARBA" id="ARBA00022833"/>
    </source>
</evidence>
<dbReference type="GO" id="GO:0008270">
    <property type="term" value="F:zinc ion binding"/>
    <property type="evidence" value="ECO:0007669"/>
    <property type="project" value="UniProtKB-KW"/>
</dbReference>
<dbReference type="SUPFAM" id="SSF57667">
    <property type="entry name" value="beta-beta-alpha zinc fingers"/>
    <property type="match status" value="1"/>
</dbReference>
<gene>
    <name evidence="6" type="ORF">G2W53_028517</name>
</gene>